<comment type="caution">
    <text evidence="2">The sequence shown here is derived from an EMBL/GenBank/DDBJ whole genome shotgun (WGS) entry which is preliminary data.</text>
</comment>
<name>A0ABP8E4V9_9MICO</name>
<dbReference type="InterPro" id="IPR006016">
    <property type="entry name" value="UspA"/>
</dbReference>
<gene>
    <name evidence="2" type="ORF">GCM10022256_28900</name>
</gene>
<proteinExistence type="predicted"/>
<dbReference type="RefSeq" id="WP_344797430.1">
    <property type="nucleotide sequence ID" value="NZ_BAABAU010000004.1"/>
</dbReference>
<organism evidence="2 3">
    <name type="scientific">Frondihabitans peucedani</name>
    <dbReference type="NCBI Taxonomy" id="598626"/>
    <lineage>
        <taxon>Bacteria</taxon>
        <taxon>Bacillati</taxon>
        <taxon>Actinomycetota</taxon>
        <taxon>Actinomycetes</taxon>
        <taxon>Micrococcales</taxon>
        <taxon>Microbacteriaceae</taxon>
        <taxon>Frondihabitans</taxon>
    </lineage>
</organism>
<feature type="domain" description="UspA" evidence="1">
    <location>
        <begin position="7"/>
        <end position="152"/>
    </location>
</feature>
<protein>
    <recommendedName>
        <fullName evidence="1">UspA domain-containing protein</fullName>
    </recommendedName>
</protein>
<evidence type="ECO:0000259" key="1">
    <source>
        <dbReference type="Pfam" id="PF00582"/>
    </source>
</evidence>
<dbReference type="Proteomes" id="UP001501594">
    <property type="component" value="Unassembled WGS sequence"/>
</dbReference>
<evidence type="ECO:0000313" key="2">
    <source>
        <dbReference type="EMBL" id="GAA4267278.1"/>
    </source>
</evidence>
<dbReference type="EMBL" id="BAABAU010000004">
    <property type="protein sequence ID" value="GAA4267278.1"/>
    <property type="molecule type" value="Genomic_DNA"/>
</dbReference>
<dbReference type="Pfam" id="PF00582">
    <property type="entry name" value="Usp"/>
    <property type="match status" value="1"/>
</dbReference>
<reference evidence="3" key="1">
    <citation type="journal article" date="2019" name="Int. J. Syst. Evol. Microbiol.">
        <title>The Global Catalogue of Microorganisms (GCM) 10K type strain sequencing project: providing services to taxonomists for standard genome sequencing and annotation.</title>
        <authorList>
            <consortium name="The Broad Institute Genomics Platform"/>
            <consortium name="The Broad Institute Genome Sequencing Center for Infectious Disease"/>
            <person name="Wu L."/>
            <person name="Ma J."/>
        </authorList>
    </citation>
    <scope>NUCLEOTIDE SEQUENCE [LARGE SCALE GENOMIC DNA]</scope>
    <source>
        <strain evidence="3">JCM 17442</strain>
    </source>
</reference>
<dbReference type="CDD" id="cd00293">
    <property type="entry name" value="USP-like"/>
    <property type="match status" value="1"/>
</dbReference>
<evidence type="ECO:0000313" key="3">
    <source>
        <dbReference type="Proteomes" id="UP001501594"/>
    </source>
</evidence>
<sequence>MSERPSVIVGVTPSQPHHVVEQALVFARRFDAGIVCVQVDSARFVVDGGDEGVVIAAPFDPDGGDVIEEHFDPEVIARVAPLAEAAGVECRFIATAGDPARMLGQVAESENGILIVVGSRRASFGSSLREFFTGSVAAGLAHRQRRPVIVVPLDPVSPETSLPWDESR</sequence>
<dbReference type="InterPro" id="IPR014729">
    <property type="entry name" value="Rossmann-like_a/b/a_fold"/>
</dbReference>
<accession>A0ABP8E4V9</accession>
<keyword evidence="3" id="KW-1185">Reference proteome</keyword>
<dbReference type="SUPFAM" id="SSF52402">
    <property type="entry name" value="Adenine nucleotide alpha hydrolases-like"/>
    <property type="match status" value="1"/>
</dbReference>
<dbReference type="Gene3D" id="3.40.50.620">
    <property type="entry name" value="HUPs"/>
    <property type="match status" value="1"/>
</dbReference>